<dbReference type="InterPro" id="IPR015813">
    <property type="entry name" value="Pyrv/PenolPyrv_kinase-like_dom"/>
</dbReference>
<dbReference type="Gene3D" id="3.20.20.60">
    <property type="entry name" value="Phosphoenolpyruvate-binding domains"/>
    <property type="match status" value="1"/>
</dbReference>
<dbReference type="InterPro" id="IPR008279">
    <property type="entry name" value="PEP-util_enz_mobile_dom"/>
</dbReference>
<keyword evidence="15" id="KW-0175">Coiled coil</keyword>
<comment type="caution">
    <text evidence="19">The sequence shown here is derived from an EMBL/GenBank/DDBJ whole genome shotgun (WGS) entry which is preliminary data.</text>
</comment>
<evidence type="ECO:0000256" key="4">
    <source>
        <dbReference type="ARBA" id="ARBA00020138"/>
    </source>
</evidence>
<evidence type="ECO:0000256" key="13">
    <source>
        <dbReference type="PIRSR" id="PIRSR000853-2"/>
    </source>
</evidence>
<evidence type="ECO:0000256" key="8">
    <source>
        <dbReference type="ARBA" id="ARBA00022777"/>
    </source>
</evidence>
<dbReference type="InterPro" id="IPR040442">
    <property type="entry name" value="Pyrv_kinase-like_dom_sf"/>
</dbReference>
<dbReference type="EC" id="2.7.9.1" evidence="3 11"/>
<feature type="active site" description="Tele-phosphohistidine intermediate" evidence="12">
    <location>
        <position position="465"/>
    </location>
</feature>
<dbReference type="SUPFAM" id="SSF51621">
    <property type="entry name" value="Phosphoenolpyruvate/pyruvate domain"/>
    <property type="match status" value="1"/>
</dbReference>
<evidence type="ECO:0000256" key="12">
    <source>
        <dbReference type="PIRSR" id="PIRSR000853-1"/>
    </source>
</evidence>
<evidence type="ECO:0000259" key="16">
    <source>
        <dbReference type="Pfam" id="PF00391"/>
    </source>
</evidence>
<proteinExistence type="inferred from homology"/>
<gene>
    <name evidence="19" type="ORF">COV33_02390</name>
</gene>
<feature type="binding site" evidence="14">
    <location>
        <position position="769"/>
    </location>
    <ligand>
        <name>Mg(2+)</name>
        <dbReference type="ChEBI" id="CHEBI:18420"/>
    </ligand>
</feature>
<dbReference type="SUPFAM" id="SSF52009">
    <property type="entry name" value="Phosphohistidine domain"/>
    <property type="match status" value="1"/>
</dbReference>
<keyword evidence="10 14" id="KW-0460">Magnesium</keyword>
<dbReference type="Gene3D" id="3.30.1490.20">
    <property type="entry name" value="ATP-grasp fold, A domain"/>
    <property type="match status" value="1"/>
</dbReference>
<comment type="catalytic activity">
    <reaction evidence="11">
        <text>pyruvate + phosphate + ATP = phosphoenolpyruvate + AMP + diphosphate + H(+)</text>
        <dbReference type="Rhea" id="RHEA:10756"/>
        <dbReference type="ChEBI" id="CHEBI:15361"/>
        <dbReference type="ChEBI" id="CHEBI:15378"/>
        <dbReference type="ChEBI" id="CHEBI:30616"/>
        <dbReference type="ChEBI" id="CHEBI:33019"/>
        <dbReference type="ChEBI" id="CHEBI:43474"/>
        <dbReference type="ChEBI" id="CHEBI:58702"/>
        <dbReference type="ChEBI" id="CHEBI:456215"/>
        <dbReference type="EC" id="2.7.9.1"/>
    </reaction>
</comment>
<dbReference type="PROSITE" id="PS00370">
    <property type="entry name" value="PEP_ENZYMES_PHOS_SITE"/>
    <property type="match status" value="1"/>
</dbReference>
<dbReference type="InterPro" id="IPR013815">
    <property type="entry name" value="ATP_grasp_subdomain_1"/>
</dbReference>
<protein>
    <recommendedName>
        <fullName evidence="4 11">Pyruvate, phosphate dikinase</fullName>
        <ecNumber evidence="3 11">2.7.9.1</ecNumber>
    </recommendedName>
</protein>
<keyword evidence="7" id="KW-0547">Nucleotide-binding</keyword>
<dbReference type="PANTHER" id="PTHR22931">
    <property type="entry name" value="PHOSPHOENOLPYRUVATE DIKINASE-RELATED"/>
    <property type="match status" value="1"/>
</dbReference>
<evidence type="ECO:0000256" key="7">
    <source>
        <dbReference type="ARBA" id="ARBA00022741"/>
    </source>
</evidence>
<evidence type="ECO:0000256" key="15">
    <source>
        <dbReference type="SAM" id="Coils"/>
    </source>
</evidence>
<dbReference type="InterPro" id="IPR010121">
    <property type="entry name" value="Pyruvate_phosphate_dikinase"/>
</dbReference>
<evidence type="ECO:0000256" key="2">
    <source>
        <dbReference type="ARBA" id="ARBA00007837"/>
    </source>
</evidence>
<dbReference type="InterPro" id="IPR018274">
    <property type="entry name" value="PEP_util_AS"/>
</dbReference>
<evidence type="ECO:0000313" key="19">
    <source>
        <dbReference type="EMBL" id="PIR39967.1"/>
    </source>
</evidence>
<comment type="similarity">
    <text evidence="2 11">Belongs to the PEP-utilizing enzyme family.</text>
</comment>
<dbReference type="InterPro" id="IPR000121">
    <property type="entry name" value="PEP_util_C"/>
</dbReference>
<evidence type="ECO:0000256" key="5">
    <source>
        <dbReference type="ARBA" id="ARBA00022679"/>
    </source>
</evidence>
<dbReference type="NCBIfam" id="NF004531">
    <property type="entry name" value="PRK05878.1"/>
    <property type="match status" value="1"/>
</dbReference>
<feature type="domain" description="Pyruvate phosphate dikinase AMP/ATP-binding" evidence="17">
    <location>
        <begin position="312"/>
        <end position="364"/>
    </location>
</feature>
<keyword evidence="5" id="KW-0808">Transferase</keyword>
<organism evidence="19 20">
    <name type="scientific">Candidatus Zambryskibacteria bacterium CG10_big_fil_rev_8_21_14_0_10_34_34</name>
    <dbReference type="NCBI Taxonomy" id="1975114"/>
    <lineage>
        <taxon>Bacteria</taxon>
        <taxon>Candidatus Zambryskiibacteriota</taxon>
    </lineage>
</organism>
<feature type="binding site" evidence="14">
    <location>
        <position position="794"/>
    </location>
    <ligand>
        <name>Mg(2+)</name>
        <dbReference type="ChEBI" id="CHEBI:18420"/>
    </ligand>
</feature>
<evidence type="ECO:0000256" key="11">
    <source>
        <dbReference type="PIRNR" id="PIRNR000853"/>
    </source>
</evidence>
<feature type="binding site" evidence="13">
    <location>
        <position position="794"/>
    </location>
    <ligand>
        <name>substrate</name>
    </ligand>
</feature>
<dbReference type="Pfam" id="PF01326">
    <property type="entry name" value="PPDK_N"/>
    <property type="match status" value="2"/>
</dbReference>
<sequence>MTKGKKSVRQAHDKYVYSFEEGNRGMKELLGGKGANLAEMKNLGINVPPGFTITTLVCDLYYKSGKKITKEVEKQIDDKLKELEKKMKKTLGDGNDPLLVSVRSGAANSMPGMMDTILNLGLNDKSVLGLAKKTNNPRFAWDSYRRLIQMFGGVVMEMEHSDFEHILEKVKDTKGAKYDTDLTVEDLQQVVKEYKIKIKKTKGVEFPQDPKKQLYQSINAVFNSWNNYRAIRYREINNIKGLIGTAVNIQAMVFGNLGETSGTGVCFTRNPATGEAKFYGEYLMNAQGEDVVAGIRTPLPVFSLKKQNPKVYKELTDICNKVEKHYRDMQDMEFTIEEGRLYILQARSGKRTAFAAIRIAVEMVSEKVLSKEEALLRIEPNQLNQLLHKQFNPIALNKAEEIAIGLPASPGAAVGEIVFTAMDAFEKTKKGLDVILVRVETSPEDIDGMHSAKGILTARGGMTSHAAVVARGMGTCCVAGCSDLTINEKAKTLTIKDKGIVLKEGDYISLDGTTGKIYVGKINTEEPTLSGDFGKLMMWADNVRKIGVRTNADTPTDASMAKKFGAEGIGLCRTEHMFFEGNRIKAVREMILANNLESREKALAKLLPYQKNDFIELFRTMKGFPVTVRLLDPPLHEFLPKEKKDIEELSKKMKVPVKTLMEKISDLHEFNPMLGHRGCRLAITFPEIYDMQTTAIIEAAIEVTSKGPKNKRIKKVEPEIMIPLVATTKEFSILKERILNIVETKMKEARLTDKQAKLKIAYKIGTMIEVPRAALVADKIVASGAEFFSFGTNDLTQMGAGLSRDDASKFLKEYVAQDIYKDEPFEVLDQEGIGELIRIAIKKGRGEKKDLKIGICGEHGGEPKTVEFCHKEGFNYVSCSPFRVPIARLAGAQAVIKEKKK</sequence>
<keyword evidence="8 19" id="KW-0418">Kinase</keyword>
<dbReference type="InterPro" id="IPR036637">
    <property type="entry name" value="Phosphohistidine_dom_sf"/>
</dbReference>
<evidence type="ECO:0000256" key="14">
    <source>
        <dbReference type="PIRSR" id="PIRSR000853-3"/>
    </source>
</evidence>
<feature type="domain" description="PEP-utilising enzyme C-terminal" evidence="18">
    <location>
        <begin position="530"/>
        <end position="893"/>
    </location>
</feature>
<feature type="binding site" evidence="13">
    <location>
        <position position="629"/>
    </location>
    <ligand>
        <name>substrate</name>
    </ligand>
</feature>
<dbReference type="GO" id="GO:0016301">
    <property type="term" value="F:kinase activity"/>
    <property type="evidence" value="ECO:0007669"/>
    <property type="project" value="UniProtKB-UniRule"/>
</dbReference>
<evidence type="ECO:0000256" key="10">
    <source>
        <dbReference type="ARBA" id="ARBA00022842"/>
    </source>
</evidence>
<feature type="coiled-coil region" evidence="15">
    <location>
        <begin position="66"/>
        <end position="93"/>
    </location>
</feature>
<dbReference type="PIRSF" id="PIRSF000853">
    <property type="entry name" value="PPDK"/>
    <property type="match status" value="1"/>
</dbReference>
<feature type="binding site" evidence="13">
    <location>
        <position position="573"/>
    </location>
    <ligand>
        <name>substrate</name>
    </ligand>
</feature>
<dbReference type="GO" id="GO:0046872">
    <property type="term" value="F:metal ion binding"/>
    <property type="evidence" value="ECO:0007669"/>
    <property type="project" value="UniProtKB-UniRule"/>
</dbReference>
<dbReference type="PANTHER" id="PTHR22931:SF9">
    <property type="entry name" value="PYRUVATE, PHOSPHATE DIKINASE 1, CHLOROPLASTIC"/>
    <property type="match status" value="1"/>
</dbReference>
<evidence type="ECO:0000259" key="17">
    <source>
        <dbReference type="Pfam" id="PF01326"/>
    </source>
</evidence>
<evidence type="ECO:0000259" key="18">
    <source>
        <dbReference type="Pfam" id="PF02896"/>
    </source>
</evidence>
<feature type="domain" description="PEP-utilising enzyme mobile" evidence="16">
    <location>
        <begin position="433"/>
        <end position="515"/>
    </location>
</feature>
<feature type="binding site" evidence="13">
    <location>
        <position position="769"/>
    </location>
    <ligand>
        <name>substrate</name>
    </ligand>
</feature>
<keyword evidence="9" id="KW-0067">ATP-binding</keyword>
<dbReference type="Gene3D" id="3.50.30.10">
    <property type="entry name" value="Phosphohistidine domain"/>
    <property type="match status" value="1"/>
</dbReference>
<evidence type="ECO:0000256" key="3">
    <source>
        <dbReference type="ARBA" id="ARBA00011994"/>
    </source>
</evidence>
<evidence type="ECO:0000313" key="20">
    <source>
        <dbReference type="Proteomes" id="UP000230828"/>
    </source>
</evidence>
<dbReference type="GO" id="GO:0050242">
    <property type="term" value="F:pyruvate, phosphate dikinase activity"/>
    <property type="evidence" value="ECO:0007669"/>
    <property type="project" value="UniProtKB-UniRule"/>
</dbReference>
<evidence type="ECO:0000256" key="9">
    <source>
        <dbReference type="ARBA" id="ARBA00022840"/>
    </source>
</evidence>
<dbReference type="GO" id="GO:0005524">
    <property type="term" value="F:ATP binding"/>
    <property type="evidence" value="ECO:0007669"/>
    <property type="project" value="UniProtKB-UniRule"/>
</dbReference>
<dbReference type="NCBIfam" id="TIGR01828">
    <property type="entry name" value="pyru_phos_dikin"/>
    <property type="match status" value="1"/>
</dbReference>
<dbReference type="InterPro" id="IPR002192">
    <property type="entry name" value="PPDK_AMP/ATP-bd"/>
</dbReference>
<dbReference type="Pfam" id="PF00391">
    <property type="entry name" value="PEP-utilizers"/>
    <property type="match status" value="1"/>
</dbReference>
<feature type="active site" description="Proton donor" evidence="12">
    <location>
        <position position="856"/>
    </location>
</feature>
<reference evidence="19 20" key="1">
    <citation type="submission" date="2017-09" db="EMBL/GenBank/DDBJ databases">
        <title>Depth-based differentiation of microbial function through sediment-hosted aquifers and enrichment of novel symbionts in the deep terrestrial subsurface.</title>
        <authorList>
            <person name="Probst A.J."/>
            <person name="Ladd B."/>
            <person name="Jarett J.K."/>
            <person name="Geller-Mcgrath D.E."/>
            <person name="Sieber C.M."/>
            <person name="Emerson J.B."/>
            <person name="Anantharaman K."/>
            <person name="Thomas B.C."/>
            <person name="Malmstrom R."/>
            <person name="Stieglmeier M."/>
            <person name="Klingl A."/>
            <person name="Woyke T."/>
            <person name="Ryan C.M."/>
            <person name="Banfield J.F."/>
        </authorList>
    </citation>
    <scope>NUCLEOTIDE SEQUENCE [LARGE SCALE GENOMIC DNA]</scope>
    <source>
        <strain evidence="19">CG10_big_fil_rev_8_21_14_0_10_34_34</strain>
    </source>
</reference>
<feature type="domain" description="Pyruvate phosphate dikinase AMP/ATP-binding" evidence="17">
    <location>
        <begin position="70"/>
        <end position="300"/>
    </location>
</feature>
<dbReference type="Gene3D" id="3.30.470.20">
    <property type="entry name" value="ATP-grasp fold, B domain"/>
    <property type="match status" value="1"/>
</dbReference>
<dbReference type="EMBL" id="PCXM01000041">
    <property type="protein sequence ID" value="PIR39967.1"/>
    <property type="molecule type" value="Genomic_DNA"/>
</dbReference>
<dbReference type="Gene3D" id="1.10.189.10">
    <property type="entry name" value="Pyruvate Phosphate Dikinase, domain 2"/>
    <property type="match status" value="1"/>
</dbReference>
<accession>A0A2H0R0D2</accession>
<evidence type="ECO:0000256" key="1">
    <source>
        <dbReference type="ARBA" id="ARBA00001946"/>
    </source>
</evidence>
<dbReference type="Proteomes" id="UP000230828">
    <property type="component" value="Unassembled WGS sequence"/>
</dbReference>
<comment type="cofactor">
    <cofactor evidence="1 11 14">
        <name>Mg(2+)</name>
        <dbReference type="ChEBI" id="CHEBI:18420"/>
    </cofactor>
</comment>
<name>A0A2H0R0D2_9BACT</name>
<feature type="binding site" evidence="13">
    <location>
        <position position="791"/>
    </location>
    <ligand>
        <name>substrate</name>
    </ligand>
</feature>
<dbReference type="AlphaFoldDB" id="A0A2H0R0D2"/>
<evidence type="ECO:0000256" key="6">
    <source>
        <dbReference type="ARBA" id="ARBA00022723"/>
    </source>
</evidence>
<keyword evidence="6 14" id="KW-0479">Metal-binding</keyword>
<keyword evidence="19" id="KW-0670">Pyruvate</keyword>
<dbReference type="Gene3D" id="1.20.80.30">
    <property type="match status" value="1"/>
</dbReference>
<dbReference type="Pfam" id="PF02896">
    <property type="entry name" value="PEP-utilizers_C"/>
    <property type="match status" value="1"/>
</dbReference>
<feature type="binding site" evidence="13">
    <location>
        <position position="792"/>
    </location>
    <ligand>
        <name>substrate</name>
    </ligand>
</feature>
<feature type="binding site" evidence="13">
    <location>
        <position position="793"/>
    </location>
    <ligand>
        <name>substrate</name>
    </ligand>
</feature>
<dbReference type="SUPFAM" id="SSF56059">
    <property type="entry name" value="Glutathione synthetase ATP-binding domain-like"/>
    <property type="match status" value="1"/>
</dbReference>